<name>A0A1S2VMU9_9BACT</name>
<feature type="signal peptide" evidence="2">
    <location>
        <begin position="1"/>
        <end position="21"/>
    </location>
</feature>
<feature type="chain" id="PRO_5010240744" evidence="2">
    <location>
        <begin position="22"/>
        <end position="86"/>
    </location>
</feature>
<accession>A0A1S2VMU9</accession>
<proteinExistence type="predicted"/>
<keyword evidence="2" id="KW-0732">Signal</keyword>
<evidence type="ECO:0000256" key="1">
    <source>
        <dbReference type="SAM" id="MobiDB-lite"/>
    </source>
</evidence>
<evidence type="ECO:0000256" key="2">
    <source>
        <dbReference type="SAM" id="SignalP"/>
    </source>
</evidence>
<organism evidence="3 4">
    <name type="scientific">Arsenicibacter rosenii</name>
    <dbReference type="NCBI Taxonomy" id="1750698"/>
    <lineage>
        <taxon>Bacteria</taxon>
        <taxon>Pseudomonadati</taxon>
        <taxon>Bacteroidota</taxon>
        <taxon>Cytophagia</taxon>
        <taxon>Cytophagales</taxon>
        <taxon>Spirosomataceae</taxon>
        <taxon>Arsenicibacter</taxon>
    </lineage>
</organism>
<comment type="caution">
    <text evidence="3">The sequence shown here is derived from an EMBL/GenBank/DDBJ whole genome shotgun (WGS) entry which is preliminary data.</text>
</comment>
<dbReference type="OrthoDB" id="961839at2"/>
<dbReference type="Proteomes" id="UP000181790">
    <property type="component" value="Unassembled WGS sequence"/>
</dbReference>
<sequence>MKTSTICLLLLSIGLAWPVAAQNQSPVMQESTSTTQKRGMNQTKKQSQREALRKQQALKDTPMTKPRPLRPDSLRRGGATRVDTLR</sequence>
<dbReference type="RefSeq" id="WP_071501879.1">
    <property type="nucleotide sequence ID" value="NZ_MORL01000002.1"/>
</dbReference>
<gene>
    <name evidence="3" type="ORF">BLX24_04335</name>
</gene>
<evidence type="ECO:0000313" key="4">
    <source>
        <dbReference type="Proteomes" id="UP000181790"/>
    </source>
</evidence>
<dbReference type="EMBL" id="MORL01000002">
    <property type="protein sequence ID" value="OIN60084.1"/>
    <property type="molecule type" value="Genomic_DNA"/>
</dbReference>
<dbReference type="AlphaFoldDB" id="A0A1S2VMU9"/>
<feature type="region of interest" description="Disordered" evidence="1">
    <location>
        <begin position="23"/>
        <end position="86"/>
    </location>
</feature>
<keyword evidence="4" id="KW-1185">Reference proteome</keyword>
<feature type="compositionally biased region" description="Polar residues" evidence="1">
    <location>
        <begin position="23"/>
        <end position="45"/>
    </location>
</feature>
<reference evidence="3 4" key="1">
    <citation type="submission" date="2016-10" db="EMBL/GenBank/DDBJ databases">
        <title>Arsenicibacter rosenii gen. nov., sp. nov., an efficient arsenic-methylating bacterium isolated from an arsenic-contaminated paddy soil.</title>
        <authorList>
            <person name="Huang K."/>
        </authorList>
    </citation>
    <scope>NUCLEOTIDE SEQUENCE [LARGE SCALE GENOMIC DNA]</scope>
    <source>
        <strain evidence="3 4">SM-1</strain>
    </source>
</reference>
<protein>
    <submittedName>
        <fullName evidence="3">Uncharacterized protein</fullName>
    </submittedName>
</protein>
<evidence type="ECO:0000313" key="3">
    <source>
        <dbReference type="EMBL" id="OIN60084.1"/>
    </source>
</evidence>